<evidence type="ECO:0000313" key="2">
    <source>
        <dbReference type="EMBL" id="WGI36432.1"/>
    </source>
</evidence>
<proteinExistence type="predicted"/>
<organism evidence="2 3">
    <name type="scientific">Mesomycoplasma lagogenitalium</name>
    <dbReference type="NCBI Taxonomy" id="171286"/>
    <lineage>
        <taxon>Bacteria</taxon>
        <taxon>Bacillati</taxon>
        <taxon>Mycoplasmatota</taxon>
        <taxon>Mycoplasmoidales</taxon>
        <taxon>Metamycoplasmataceae</taxon>
        <taxon>Mesomycoplasma</taxon>
    </lineage>
</organism>
<feature type="transmembrane region" description="Helical" evidence="1">
    <location>
        <begin position="6"/>
        <end position="27"/>
    </location>
</feature>
<dbReference type="EMBL" id="CP122979">
    <property type="protein sequence ID" value="WGI36432.1"/>
    <property type="molecule type" value="Genomic_DNA"/>
</dbReference>
<keyword evidence="1" id="KW-0812">Transmembrane</keyword>
<keyword evidence="1" id="KW-1133">Transmembrane helix</keyword>
<evidence type="ECO:0000256" key="1">
    <source>
        <dbReference type="SAM" id="Phobius"/>
    </source>
</evidence>
<dbReference type="RefSeq" id="WP_280101733.1">
    <property type="nucleotide sequence ID" value="NZ_CP122979.1"/>
</dbReference>
<protein>
    <recommendedName>
        <fullName evidence="4">Methyltransferase</fullName>
    </recommendedName>
</protein>
<keyword evidence="1" id="KW-0472">Membrane</keyword>
<accession>A0ABY8LWD1</accession>
<reference evidence="2" key="1">
    <citation type="submission" date="2023-04" db="EMBL/GenBank/DDBJ databases">
        <title>Completed genome of Mycoplasma lagogenitalium type strain 12MS.</title>
        <authorList>
            <person name="Spergser J."/>
        </authorList>
    </citation>
    <scope>NUCLEOTIDE SEQUENCE</scope>
    <source>
        <strain evidence="2">12MS</strain>
    </source>
</reference>
<name>A0ABY8LWD1_9BACT</name>
<evidence type="ECO:0000313" key="3">
    <source>
        <dbReference type="Proteomes" id="UP001179842"/>
    </source>
</evidence>
<dbReference type="Proteomes" id="UP001179842">
    <property type="component" value="Chromosome"/>
</dbReference>
<keyword evidence="3" id="KW-1185">Reference proteome</keyword>
<dbReference type="NCBIfam" id="NF045844">
    <property type="entry name" value="BC85_0335_fam"/>
    <property type="match status" value="1"/>
</dbReference>
<gene>
    <name evidence="2" type="ORF">QEG99_03115</name>
</gene>
<evidence type="ECO:0008006" key="4">
    <source>
        <dbReference type="Google" id="ProtNLM"/>
    </source>
</evidence>
<sequence length="212" mass="25680">MNETVKWILIASIFIVLAIGFSLYFFFRFKAKQEIKKYQELNKEFEVKSDIKMDEKIKDNIQTTNWVVDDFEFIINTISHNNYYYNLFIEKDGLAFSVVNYQLKNKHSFIYKTNDIEKNIENVYKNTNFRFDKEKLVSDIDKNKWDFIFINNWNELELKVKKLIPLLNENGMIMIKDLTDKKVKKNLIEYLEKSHIKHQFLKYTHTFLLIVV</sequence>